<evidence type="ECO:0000313" key="1">
    <source>
        <dbReference type="EMBL" id="QQK08279.1"/>
    </source>
</evidence>
<reference evidence="1 2" key="1">
    <citation type="journal article" date="2022" name="Int. J. Syst. Evol. Microbiol.">
        <title>Miniphocaeibacter halophilus sp. nov., an ammonium-tolerant acetate-producing bacterium isolated from a biogas system.</title>
        <authorList>
            <person name="Schnurer A."/>
            <person name="Singh A."/>
            <person name="Bi S."/>
            <person name="Qiao W."/>
            <person name="Westerholm M."/>
        </authorList>
    </citation>
    <scope>NUCLEOTIDE SEQUENCE [LARGE SCALE GENOMIC DNA]</scope>
    <source>
        <strain evidence="1 2">AMB_01</strain>
    </source>
</reference>
<proteinExistence type="predicted"/>
<name>A0AC61MTW4_9FIRM</name>
<keyword evidence="2" id="KW-1185">Reference proteome</keyword>
<gene>
    <name evidence="1" type="ORF">JFY71_01695</name>
</gene>
<dbReference type="Proteomes" id="UP000595814">
    <property type="component" value="Chromosome"/>
</dbReference>
<dbReference type="EMBL" id="CP066744">
    <property type="protein sequence ID" value="QQK08279.1"/>
    <property type="molecule type" value="Genomic_DNA"/>
</dbReference>
<organism evidence="1 2">
    <name type="scientific">Miniphocaeibacter halophilus</name>
    <dbReference type="NCBI Taxonomy" id="2931922"/>
    <lineage>
        <taxon>Bacteria</taxon>
        <taxon>Bacillati</taxon>
        <taxon>Bacillota</taxon>
        <taxon>Tissierellia</taxon>
        <taxon>Tissierellales</taxon>
        <taxon>Peptoniphilaceae</taxon>
        <taxon>Miniphocaeibacter</taxon>
    </lineage>
</organism>
<sequence>MKITILEPLSVEDSKLKQMAKYITNEGHELEIYNTIAKDDEEAKERVKDTDILIIANSLLSGEVIRTAKNLKMISVAFTGYDHVDLEACRERNILVSNAAGYSTTSVAELAYGLIIGLYRNILPMDKATRDGRTKAGYRYRDLYKKTIGVVGTGAIGKHVANIALAFGCKVVAYDKDENNSLKFSGVKYLDLEELLKVSDIVTVHLPLLESTRKLFGRKEFELMKDDAIFINTARGPIVDNDALADALNENIIGGAGIDVFDIEPPLKGEEKLLKAKNTIVTPHIAFFTEEAMVRRAEITFDNVYSWINKKPKNIVSS</sequence>
<protein>
    <submittedName>
        <fullName evidence="1">Hydroxyacid dehydrogenase</fullName>
    </submittedName>
</protein>
<accession>A0AC61MTW4</accession>
<evidence type="ECO:0000313" key="2">
    <source>
        <dbReference type="Proteomes" id="UP000595814"/>
    </source>
</evidence>